<evidence type="ECO:0000313" key="3">
    <source>
        <dbReference type="Proteomes" id="UP000008022"/>
    </source>
</evidence>
<reference evidence="2" key="2">
    <citation type="submission" date="2015-06" db="UniProtKB">
        <authorList>
            <consortium name="EnsemblPlants"/>
        </authorList>
    </citation>
    <scope>IDENTIFICATION</scope>
</reference>
<dbReference type="HOGENOM" id="CLU_2780129_0_0_1"/>
<dbReference type="AlphaFoldDB" id="A0A0E0Q0J9"/>
<proteinExistence type="predicted"/>
<evidence type="ECO:0000313" key="2">
    <source>
        <dbReference type="EnsemblPlants" id="ORUFI06G23710.1"/>
    </source>
</evidence>
<evidence type="ECO:0008006" key="4">
    <source>
        <dbReference type="Google" id="ProtNLM"/>
    </source>
</evidence>
<protein>
    <recommendedName>
        <fullName evidence="4">DUF834 domain-containing protein</fullName>
    </recommendedName>
</protein>
<dbReference type="Gramene" id="ORUFI06G23710.1">
    <property type="protein sequence ID" value="ORUFI06G23710.1"/>
    <property type="gene ID" value="ORUFI06G23710"/>
</dbReference>
<keyword evidence="3" id="KW-1185">Reference proteome</keyword>
<name>A0A0E0Q0J9_ORYRU</name>
<evidence type="ECO:0000256" key="1">
    <source>
        <dbReference type="SAM" id="MobiDB-lite"/>
    </source>
</evidence>
<dbReference type="EnsemblPlants" id="ORUFI06G23710.1">
    <property type="protein sequence ID" value="ORUFI06G23710.1"/>
    <property type="gene ID" value="ORUFI06G23710"/>
</dbReference>
<organism evidence="2 3">
    <name type="scientific">Oryza rufipogon</name>
    <name type="common">Brownbeard rice</name>
    <name type="synonym">Asian wild rice</name>
    <dbReference type="NCBI Taxonomy" id="4529"/>
    <lineage>
        <taxon>Eukaryota</taxon>
        <taxon>Viridiplantae</taxon>
        <taxon>Streptophyta</taxon>
        <taxon>Embryophyta</taxon>
        <taxon>Tracheophyta</taxon>
        <taxon>Spermatophyta</taxon>
        <taxon>Magnoliopsida</taxon>
        <taxon>Liliopsida</taxon>
        <taxon>Poales</taxon>
        <taxon>Poaceae</taxon>
        <taxon>BOP clade</taxon>
        <taxon>Oryzoideae</taxon>
        <taxon>Oryzeae</taxon>
        <taxon>Oryzinae</taxon>
        <taxon>Oryza</taxon>
    </lineage>
</organism>
<feature type="region of interest" description="Disordered" evidence="1">
    <location>
        <begin position="1"/>
        <end position="72"/>
    </location>
</feature>
<sequence>MMAAAAVDSRCGGRGRQQPAVDKLRWKNTPAASAVDEGHGRGGHRRPGWTRNAAVAEESDGDGKGLGGSGHG</sequence>
<reference evidence="3" key="1">
    <citation type="submission" date="2013-06" db="EMBL/GenBank/DDBJ databases">
        <authorList>
            <person name="Zhao Q."/>
        </authorList>
    </citation>
    <scope>NUCLEOTIDE SEQUENCE</scope>
    <source>
        <strain evidence="3">cv. W1943</strain>
    </source>
</reference>
<dbReference type="Proteomes" id="UP000008022">
    <property type="component" value="Unassembled WGS sequence"/>
</dbReference>
<accession>A0A0E0Q0J9</accession>